<dbReference type="EMBL" id="JMKI01000031">
    <property type="protein sequence ID" value="KEJ92376.1"/>
    <property type="molecule type" value="Genomic_DNA"/>
</dbReference>
<dbReference type="eggNOG" id="COG1802">
    <property type="taxonomic scope" value="Bacteria"/>
</dbReference>
<feature type="region of interest" description="Disordered" evidence="4">
    <location>
        <begin position="209"/>
        <end position="237"/>
    </location>
</feature>
<evidence type="ECO:0000313" key="6">
    <source>
        <dbReference type="EMBL" id="KEJ92376.1"/>
    </source>
</evidence>
<evidence type="ECO:0000256" key="3">
    <source>
        <dbReference type="ARBA" id="ARBA00023163"/>
    </source>
</evidence>
<dbReference type="CDD" id="cd07377">
    <property type="entry name" value="WHTH_GntR"/>
    <property type="match status" value="1"/>
</dbReference>
<dbReference type="PRINTS" id="PR00035">
    <property type="entry name" value="HTHGNTR"/>
</dbReference>
<proteinExistence type="predicted"/>
<comment type="caution">
    <text evidence="6">The sequence shown here is derived from an EMBL/GenBank/DDBJ whole genome shotgun (WGS) entry which is preliminary data.</text>
</comment>
<organism evidence="6 7">
    <name type="scientific">Synergistes jonesii</name>
    <dbReference type="NCBI Taxonomy" id="2754"/>
    <lineage>
        <taxon>Bacteria</taxon>
        <taxon>Thermotogati</taxon>
        <taxon>Synergistota</taxon>
        <taxon>Synergistia</taxon>
        <taxon>Synergistales</taxon>
        <taxon>Synergistaceae</taxon>
        <taxon>Synergistes</taxon>
    </lineage>
</organism>
<dbReference type="Pfam" id="PF00392">
    <property type="entry name" value="GntR"/>
    <property type="match status" value="1"/>
</dbReference>
<dbReference type="SUPFAM" id="SSF48008">
    <property type="entry name" value="GntR ligand-binding domain-like"/>
    <property type="match status" value="1"/>
</dbReference>
<feature type="compositionally biased region" description="Basic and acidic residues" evidence="4">
    <location>
        <begin position="209"/>
        <end position="218"/>
    </location>
</feature>
<dbReference type="Proteomes" id="UP000027665">
    <property type="component" value="Unassembled WGS sequence"/>
</dbReference>
<dbReference type="RefSeq" id="WP_037976169.1">
    <property type="nucleotide sequence ID" value="NZ_CAMETI010000054.1"/>
</dbReference>
<keyword evidence="2" id="KW-0238">DNA-binding</keyword>
<dbReference type="InterPro" id="IPR000524">
    <property type="entry name" value="Tscrpt_reg_HTH_GntR"/>
</dbReference>
<dbReference type="AlphaFoldDB" id="A0A073ISC6"/>
<sequence length="237" mass="27134">MSLADDIYYTLRNRILRGELPPGTALREEYLSEELRVSRTPLRKALTQLTAEGYLVKGRDRTLRIPQISESELIDTLEARKLVEIASVQKAALRAAPEDMERLEHFIWDEEEAMKMHDSVLVSSIDRMFHNYLGQMSGNGVFYDFIGQLGYKVSLFLALSDTLGDVISEALKEHRGILQAIKLKMPDSAAAAMKAHLDNVERRILESVKRREERRESVAEALPRQKRRNKRRAAKAK</sequence>
<name>A0A073ISC6_9BACT</name>
<dbReference type="GO" id="GO:0003700">
    <property type="term" value="F:DNA-binding transcription factor activity"/>
    <property type="evidence" value="ECO:0007669"/>
    <property type="project" value="InterPro"/>
</dbReference>
<dbReference type="PANTHER" id="PTHR43537">
    <property type="entry name" value="TRANSCRIPTIONAL REGULATOR, GNTR FAMILY"/>
    <property type="match status" value="1"/>
</dbReference>
<dbReference type="Gene3D" id="1.10.10.10">
    <property type="entry name" value="Winged helix-like DNA-binding domain superfamily/Winged helix DNA-binding domain"/>
    <property type="match status" value="1"/>
</dbReference>
<dbReference type="InterPro" id="IPR036390">
    <property type="entry name" value="WH_DNA-bd_sf"/>
</dbReference>
<keyword evidence="7" id="KW-1185">Reference proteome</keyword>
<keyword evidence="3" id="KW-0804">Transcription</keyword>
<dbReference type="GeneID" id="90983667"/>
<protein>
    <recommendedName>
        <fullName evidence="5">HTH gntR-type domain-containing protein</fullName>
    </recommendedName>
</protein>
<dbReference type="STRING" id="2754.EH55_05085"/>
<evidence type="ECO:0000256" key="2">
    <source>
        <dbReference type="ARBA" id="ARBA00023125"/>
    </source>
</evidence>
<dbReference type="PANTHER" id="PTHR43537:SF45">
    <property type="entry name" value="GNTR FAMILY REGULATORY PROTEIN"/>
    <property type="match status" value="1"/>
</dbReference>
<dbReference type="PROSITE" id="PS50949">
    <property type="entry name" value="HTH_GNTR"/>
    <property type="match status" value="1"/>
</dbReference>
<evidence type="ECO:0000256" key="4">
    <source>
        <dbReference type="SAM" id="MobiDB-lite"/>
    </source>
</evidence>
<evidence type="ECO:0000259" key="5">
    <source>
        <dbReference type="PROSITE" id="PS50949"/>
    </source>
</evidence>
<dbReference type="SUPFAM" id="SSF46785">
    <property type="entry name" value="Winged helix' DNA-binding domain"/>
    <property type="match status" value="1"/>
</dbReference>
<dbReference type="InterPro" id="IPR036388">
    <property type="entry name" value="WH-like_DNA-bd_sf"/>
</dbReference>
<dbReference type="InterPro" id="IPR008920">
    <property type="entry name" value="TF_FadR/GntR_C"/>
</dbReference>
<dbReference type="GO" id="GO:0003677">
    <property type="term" value="F:DNA binding"/>
    <property type="evidence" value="ECO:0007669"/>
    <property type="project" value="UniProtKB-KW"/>
</dbReference>
<feature type="compositionally biased region" description="Basic residues" evidence="4">
    <location>
        <begin position="224"/>
        <end position="237"/>
    </location>
</feature>
<accession>A0A073ISC6</accession>
<gene>
    <name evidence="6" type="ORF">EH55_05085</name>
</gene>
<reference evidence="6 7" key="1">
    <citation type="submission" date="2014-04" db="EMBL/GenBank/DDBJ databases">
        <title>Draft Genome Sequence of Synergistes jonesii.</title>
        <authorList>
            <person name="Coil D.A."/>
            <person name="Eisen J.A."/>
            <person name="Holland-Moritz H.E."/>
        </authorList>
    </citation>
    <scope>NUCLEOTIDE SEQUENCE [LARGE SCALE GENOMIC DNA]</scope>
    <source>
        <strain evidence="6 7">78-1</strain>
    </source>
</reference>
<evidence type="ECO:0000256" key="1">
    <source>
        <dbReference type="ARBA" id="ARBA00023015"/>
    </source>
</evidence>
<dbReference type="InterPro" id="IPR011711">
    <property type="entry name" value="GntR_C"/>
</dbReference>
<dbReference type="OrthoDB" id="9781630at2"/>
<keyword evidence="1" id="KW-0805">Transcription regulation</keyword>
<evidence type="ECO:0000313" key="7">
    <source>
        <dbReference type="Proteomes" id="UP000027665"/>
    </source>
</evidence>
<dbReference type="SMART" id="SM00895">
    <property type="entry name" value="FCD"/>
    <property type="match status" value="1"/>
</dbReference>
<dbReference type="SMART" id="SM00345">
    <property type="entry name" value="HTH_GNTR"/>
    <property type="match status" value="1"/>
</dbReference>
<dbReference type="Pfam" id="PF07729">
    <property type="entry name" value="FCD"/>
    <property type="match status" value="1"/>
</dbReference>
<dbReference type="Gene3D" id="1.20.120.530">
    <property type="entry name" value="GntR ligand-binding domain-like"/>
    <property type="match status" value="1"/>
</dbReference>
<feature type="domain" description="HTH gntR-type" evidence="5">
    <location>
        <begin position="1"/>
        <end position="68"/>
    </location>
</feature>